<reference evidence="1 2" key="1">
    <citation type="journal article" date="2018" name="G3 (Bethesda)">
        <title>Phylogenetic and Phylogenomic Definition of Rhizopus Species.</title>
        <authorList>
            <person name="Gryganskyi A.P."/>
            <person name="Golan J."/>
            <person name="Dolatabadi S."/>
            <person name="Mondo S."/>
            <person name="Robb S."/>
            <person name="Idnurm A."/>
            <person name="Muszewska A."/>
            <person name="Steczkiewicz K."/>
            <person name="Masonjones S."/>
            <person name="Liao H.L."/>
            <person name="Gajdeczka M.T."/>
            <person name="Anike F."/>
            <person name="Vuek A."/>
            <person name="Anishchenko I.M."/>
            <person name="Voigt K."/>
            <person name="de Hoog G.S."/>
            <person name="Smith M.E."/>
            <person name="Heitman J."/>
            <person name="Vilgalys R."/>
            <person name="Stajich J.E."/>
        </authorList>
    </citation>
    <scope>NUCLEOTIDE SEQUENCE [LARGE SCALE GENOMIC DNA]</scope>
    <source>
        <strain evidence="1 2">LSU 92-RS-03</strain>
    </source>
</reference>
<accession>A0A367JP30</accession>
<keyword evidence="2" id="KW-1185">Reference proteome</keyword>
<dbReference type="AlphaFoldDB" id="A0A367JP30"/>
<organism evidence="1 2">
    <name type="scientific">Rhizopus stolonifer</name>
    <name type="common">Rhizopus nigricans</name>
    <dbReference type="NCBI Taxonomy" id="4846"/>
    <lineage>
        <taxon>Eukaryota</taxon>
        <taxon>Fungi</taxon>
        <taxon>Fungi incertae sedis</taxon>
        <taxon>Mucoromycota</taxon>
        <taxon>Mucoromycotina</taxon>
        <taxon>Mucoromycetes</taxon>
        <taxon>Mucorales</taxon>
        <taxon>Mucorineae</taxon>
        <taxon>Rhizopodaceae</taxon>
        <taxon>Rhizopus</taxon>
    </lineage>
</organism>
<dbReference type="OrthoDB" id="17644at2759"/>
<sequence>MTSQYQSLDFKAAVTLFKQFVQTSESIPSSILPIIIWENLILVDDIDQSYMTQQELLELKKVCQKLSKETGPKDFELFHYFLTQDTQPTQDQLHHSMNEFLDTTAVKIARAIERTLRQSLLPPFVSTIPL</sequence>
<evidence type="ECO:0000313" key="1">
    <source>
        <dbReference type="EMBL" id="RCH91702.1"/>
    </source>
</evidence>
<evidence type="ECO:0000313" key="2">
    <source>
        <dbReference type="Proteomes" id="UP000253551"/>
    </source>
</evidence>
<protein>
    <submittedName>
        <fullName evidence="1">Uncharacterized protein</fullName>
    </submittedName>
</protein>
<proteinExistence type="predicted"/>
<gene>
    <name evidence="1" type="ORF">CU098_010856</name>
</gene>
<comment type="caution">
    <text evidence="1">The sequence shown here is derived from an EMBL/GenBank/DDBJ whole genome shotgun (WGS) entry which is preliminary data.</text>
</comment>
<dbReference type="EMBL" id="PJQM01002953">
    <property type="protein sequence ID" value="RCH91702.1"/>
    <property type="molecule type" value="Genomic_DNA"/>
</dbReference>
<dbReference type="Proteomes" id="UP000253551">
    <property type="component" value="Unassembled WGS sequence"/>
</dbReference>
<name>A0A367JP30_RHIST</name>
<dbReference type="STRING" id="4846.A0A367JP30"/>